<evidence type="ECO:0000313" key="3">
    <source>
        <dbReference type="Proteomes" id="UP001153269"/>
    </source>
</evidence>
<reference evidence="2" key="1">
    <citation type="submission" date="2020-03" db="EMBL/GenBank/DDBJ databases">
        <authorList>
            <person name="Weist P."/>
        </authorList>
    </citation>
    <scope>NUCLEOTIDE SEQUENCE</scope>
</reference>
<dbReference type="AlphaFoldDB" id="A0A9N7TJI9"/>
<evidence type="ECO:0000256" key="1">
    <source>
        <dbReference type="SAM" id="MobiDB-lite"/>
    </source>
</evidence>
<gene>
    <name evidence="2" type="ORF">PLEPLA_LOCUS853</name>
</gene>
<dbReference type="Proteomes" id="UP001153269">
    <property type="component" value="Unassembled WGS sequence"/>
</dbReference>
<protein>
    <submittedName>
        <fullName evidence="2">Uncharacterized protein</fullName>
    </submittedName>
</protein>
<evidence type="ECO:0000313" key="2">
    <source>
        <dbReference type="EMBL" id="CAB1413153.1"/>
    </source>
</evidence>
<name>A0A9N7TJI9_PLEPL</name>
<feature type="region of interest" description="Disordered" evidence="1">
    <location>
        <begin position="1"/>
        <end position="68"/>
    </location>
</feature>
<keyword evidence="3" id="KW-1185">Reference proteome</keyword>
<dbReference type="EMBL" id="CADEAL010000040">
    <property type="protein sequence ID" value="CAB1413153.1"/>
    <property type="molecule type" value="Genomic_DNA"/>
</dbReference>
<organism evidence="2 3">
    <name type="scientific">Pleuronectes platessa</name>
    <name type="common">European plaice</name>
    <dbReference type="NCBI Taxonomy" id="8262"/>
    <lineage>
        <taxon>Eukaryota</taxon>
        <taxon>Metazoa</taxon>
        <taxon>Chordata</taxon>
        <taxon>Craniata</taxon>
        <taxon>Vertebrata</taxon>
        <taxon>Euteleostomi</taxon>
        <taxon>Actinopterygii</taxon>
        <taxon>Neopterygii</taxon>
        <taxon>Teleostei</taxon>
        <taxon>Neoteleostei</taxon>
        <taxon>Acanthomorphata</taxon>
        <taxon>Carangaria</taxon>
        <taxon>Pleuronectiformes</taxon>
        <taxon>Pleuronectoidei</taxon>
        <taxon>Pleuronectidae</taxon>
        <taxon>Pleuronectes</taxon>
    </lineage>
</organism>
<sequence>MESAAAEVMQGMEERRRRHRTAVDSAQTNWESTRVPHQHNPGLGRHAGPGAHRETLSTSGGGWGAMQSNQAGYIQKKFEGLGHSHRHAPLPWSGLLKVRLNRVA</sequence>
<comment type="caution">
    <text evidence="2">The sequence shown here is derived from an EMBL/GenBank/DDBJ whole genome shotgun (WGS) entry which is preliminary data.</text>
</comment>
<accession>A0A9N7TJI9</accession>
<proteinExistence type="predicted"/>